<evidence type="ECO:0000256" key="14">
    <source>
        <dbReference type="RuleBase" id="RU003848"/>
    </source>
</evidence>
<evidence type="ECO:0000256" key="5">
    <source>
        <dbReference type="ARBA" id="ARBA00022781"/>
    </source>
</evidence>
<keyword evidence="2 13" id="KW-0813">Transport</keyword>
<evidence type="ECO:0000256" key="9">
    <source>
        <dbReference type="ARBA" id="ARBA00023310"/>
    </source>
</evidence>
<dbReference type="InterPro" id="IPR050059">
    <property type="entry name" value="ATP_synthase_B_chain"/>
</dbReference>
<evidence type="ECO:0000256" key="1">
    <source>
        <dbReference type="ARBA" id="ARBA00005513"/>
    </source>
</evidence>
<name>A0A212Q4S2_9PROT</name>
<feature type="chain" id="PRO_5012284467" description="ATP synthase subunit b" evidence="15">
    <location>
        <begin position="34"/>
        <end position="206"/>
    </location>
</feature>
<dbReference type="GO" id="GO:0005886">
    <property type="term" value="C:plasma membrane"/>
    <property type="evidence" value="ECO:0007669"/>
    <property type="project" value="UniProtKB-SubCell"/>
</dbReference>
<dbReference type="EMBL" id="FYEH01000001">
    <property type="protein sequence ID" value="SNB54326.1"/>
    <property type="molecule type" value="Genomic_DNA"/>
</dbReference>
<dbReference type="OrthoDB" id="9805716at2"/>
<keyword evidence="13" id="KW-1003">Cell membrane</keyword>
<dbReference type="RefSeq" id="WP_088559876.1">
    <property type="nucleotide sequence ID" value="NZ_FYEH01000001.1"/>
</dbReference>
<keyword evidence="3 13" id="KW-0138">CF(0)</keyword>
<comment type="similarity">
    <text evidence="1 13 14">Belongs to the ATPase B chain family.</text>
</comment>
<evidence type="ECO:0000256" key="12">
    <source>
        <dbReference type="ARBA" id="ARBA00037847"/>
    </source>
</evidence>
<evidence type="ECO:0000256" key="7">
    <source>
        <dbReference type="ARBA" id="ARBA00023065"/>
    </source>
</evidence>
<keyword evidence="4 13" id="KW-0812">Transmembrane</keyword>
<evidence type="ECO:0000256" key="4">
    <source>
        <dbReference type="ARBA" id="ARBA00022692"/>
    </source>
</evidence>
<keyword evidence="6 13" id="KW-1133">Transmembrane helix</keyword>
<dbReference type="CDD" id="cd06503">
    <property type="entry name" value="ATP-synt_Fo_b"/>
    <property type="match status" value="1"/>
</dbReference>
<feature type="signal peptide" evidence="15">
    <location>
        <begin position="1"/>
        <end position="33"/>
    </location>
</feature>
<dbReference type="Pfam" id="PF00430">
    <property type="entry name" value="ATP-synt_B"/>
    <property type="match status" value="1"/>
</dbReference>
<gene>
    <name evidence="13" type="primary">atpF</name>
    <name evidence="16" type="ORF">SAMN07250955_101413</name>
</gene>
<evidence type="ECO:0000256" key="15">
    <source>
        <dbReference type="SAM" id="SignalP"/>
    </source>
</evidence>
<evidence type="ECO:0000256" key="3">
    <source>
        <dbReference type="ARBA" id="ARBA00022547"/>
    </source>
</evidence>
<evidence type="ECO:0000256" key="11">
    <source>
        <dbReference type="ARBA" id="ARBA00025614"/>
    </source>
</evidence>
<evidence type="ECO:0000256" key="10">
    <source>
        <dbReference type="ARBA" id="ARBA00025198"/>
    </source>
</evidence>
<keyword evidence="17" id="KW-1185">Reference proteome</keyword>
<reference evidence="16 17" key="1">
    <citation type="submission" date="2017-06" db="EMBL/GenBank/DDBJ databases">
        <authorList>
            <person name="Kim H.J."/>
            <person name="Triplett B.A."/>
        </authorList>
    </citation>
    <scope>NUCLEOTIDE SEQUENCE [LARGE SCALE GENOMIC DNA]</scope>
    <source>
        <strain evidence="16 17">B29T1</strain>
    </source>
</reference>
<evidence type="ECO:0000256" key="13">
    <source>
        <dbReference type="HAMAP-Rule" id="MF_01398"/>
    </source>
</evidence>
<dbReference type="InterPro" id="IPR002146">
    <property type="entry name" value="ATP_synth_b/b'su_bac/chlpt"/>
</dbReference>
<keyword evidence="5 13" id="KW-0375">Hydrogen ion transport</keyword>
<dbReference type="PANTHER" id="PTHR33445">
    <property type="entry name" value="ATP SYNTHASE SUBUNIT B', CHLOROPLASTIC"/>
    <property type="match status" value="1"/>
</dbReference>
<sequence length="206" mass="22287">MINLVRGLRTSRIFATCLGSALSAAAFVPAALAEDVAEGEHASRGLPQLNPATFASQIFWLIVAFVLLYWLLSRKALPRVAETLETRHARITADLDRAGQLRAEAAQALQSYEDLLADTRSKASAEIERTREEVLSGLAKRQAELDAELGARIRSAEERIEEARLAALQEIRSVAADATRAAVKRLAGIDVSEADALATVDRLRGA</sequence>
<dbReference type="PANTHER" id="PTHR33445:SF1">
    <property type="entry name" value="ATP SYNTHASE SUBUNIT B"/>
    <property type="match status" value="1"/>
</dbReference>
<dbReference type="GO" id="GO:0012505">
    <property type="term" value="C:endomembrane system"/>
    <property type="evidence" value="ECO:0007669"/>
    <property type="project" value="UniProtKB-SubCell"/>
</dbReference>
<keyword evidence="15" id="KW-0732">Signal</keyword>
<dbReference type="GO" id="GO:0046933">
    <property type="term" value="F:proton-transporting ATP synthase activity, rotational mechanism"/>
    <property type="evidence" value="ECO:0007669"/>
    <property type="project" value="UniProtKB-UniRule"/>
</dbReference>
<keyword evidence="8 13" id="KW-0472">Membrane</keyword>
<dbReference type="GO" id="GO:0046961">
    <property type="term" value="F:proton-transporting ATPase activity, rotational mechanism"/>
    <property type="evidence" value="ECO:0007669"/>
    <property type="project" value="TreeGrafter"/>
</dbReference>
<evidence type="ECO:0000256" key="2">
    <source>
        <dbReference type="ARBA" id="ARBA00022448"/>
    </source>
</evidence>
<dbReference type="GO" id="GO:0045259">
    <property type="term" value="C:proton-transporting ATP synthase complex"/>
    <property type="evidence" value="ECO:0007669"/>
    <property type="project" value="UniProtKB-KW"/>
</dbReference>
<evidence type="ECO:0000256" key="8">
    <source>
        <dbReference type="ARBA" id="ARBA00023136"/>
    </source>
</evidence>
<comment type="subcellular location">
    <subcellularLocation>
        <location evidence="13">Cell membrane</location>
        <topology evidence="13">Single-pass membrane protein</topology>
    </subcellularLocation>
    <subcellularLocation>
        <location evidence="12">Endomembrane system</location>
        <topology evidence="12">Single-pass membrane protein</topology>
    </subcellularLocation>
</comment>
<keyword evidence="7 13" id="KW-0406">Ion transport</keyword>
<evidence type="ECO:0000313" key="16">
    <source>
        <dbReference type="EMBL" id="SNB54326.1"/>
    </source>
</evidence>
<dbReference type="AlphaFoldDB" id="A0A212Q4S2"/>
<comment type="function">
    <text evidence="11">Component of the F(0) channel, it forms part of the peripheral stalk, linking F(1) to F(0). The b'-subunit is a diverged and duplicated form of b found in plants and photosynthetic bacteria.</text>
</comment>
<dbReference type="Proteomes" id="UP000197065">
    <property type="component" value="Unassembled WGS sequence"/>
</dbReference>
<comment type="subunit">
    <text evidence="13">F-type ATPases have 2 components, F(1) - the catalytic core - and F(0) - the membrane proton channel. F(1) has five subunits: alpha(3), beta(3), gamma(1), delta(1), epsilon(1). F(0) has three main subunits: a(1), b(2) and c(10-14). The alpha and beta chains form an alternating ring which encloses part of the gamma chain. F(1) is attached to F(0) by a central stalk formed by the gamma and epsilon chains, while a peripheral stalk is formed by the delta and b chains.</text>
</comment>
<comment type="function">
    <text evidence="10 13">F(1)F(0) ATP synthase produces ATP from ADP in the presence of a proton or sodium gradient. F-type ATPases consist of two structural domains, F(1) containing the extramembraneous catalytic core and F(0) containing the membrane proton channel, linked together by a central stalk and a peripheral stalk. During catalysis, ATP synthesis in the catalytic domain of F(1) is coupled via a rotary mechanism of the central stalk subunits to proton translocation.</text>
</comment>
<accession>A0A212Q4S2</accession>
<evidence type="ECO:0000256" key="6">
    <source>
        <dbReference type="ARBA" id="ARBA00022989"/>
    </source>
</evidence>
<protein>
    <recommendedName>
        <fullName evidence="13">ATP synthase subunit b</fullName>
    </recommendedName>
    <alternativeName>
        <fullName evidence="13">ATP synthase F(0) sector subunit b</fullName>
    </alternativeName>
    <alternativeName>
        <fullName evidence="13">ATPase subunit I</fullName>
    </alternativeName>
    <alternativeName>
        <fullName evidence="13">F-type ATPase subunit b</fullName>
        <shortName evidence="13">F-ATPase subunit b</shortName>
    </alternativeName>
</protein>
<dbReference type="HAMAP" id="MF_01398">
    <property type="entry name" value="ATP_synth_b_bprime"/>
    <property type="match status" value="1"/>
</dbReference>
<evidence type="ECO:0000313" key="17">
    <source>
        <dbReference type="Proteomes" id="UP000197065"/>
    </source>
</evidence>
<keyword evidence="9 13" id="KW-0066">ATP synthesis</keyword>
<proteinExistence type="inferred from homology"/>
<organism evidence="16 17">
    <name type="scientific">Arboricoccus pini</name>
    <dbReference type="NCBI Taxonomy" id="1963835"/>
    <lineage>
        <taxon>Bacteria</taxon>
        <taxon>Pseudomonadati</taxon>
        <taxon>Pseudomonadota</taxon>
        <taxon>Alphaproteobacteria</taxon>
        <taxon>Geminicoccales</taxon>
        <taxon>Geminicoccaceae</taxon>
        <taxon>Arboricoccus</taxon>
    </lineage>
</organism>
<feature type="transmembrane region" description="Helical" evidence="13">
    <location>
        <begin position="49"/>
        <end position="72"/>
    </location>
</feature>